<evidence type="ECO:0000313" key="1">
    <source>
        <dbReference type="EMBL" id="MDQ1103252.1"/>
    </source>
</evidence>
<sequence>MTSFDPTDPVDPRAFDAVVGSERSADLDAGLDTDPALAAAVLELETHAASEGWGQPARLYALVDTALLAAQAPGLAAAMGLDEDDAAGSLTPVEQDELPGDVSFESAVAEIAWPPQVAGCAATLERLVLPPEVDPEIPADPTAAAEFARSHPLRQEVRMVVGVTRAGAAYCALRMRSHDDEHSVVGGTDLVPGLVQLLSTTFDDSTFDDEEQDT</sequence>
<protein>
    <submittedName>
        <fullName evidence="1">Uncharacterized protein</fullName>
    </submittedName>
</protein>
<dbReference type="Proteomes" id="UP001239215">
    <property type="component" value="Unassembled WGS sequence"/>
</dbReference>
<gene>
    <name evidence="1" type="ORF">QE405_000536</name>
</gene>
<name>A0AAJ1X264_9ACTN</name>
<organism evidence="1 2">
    <name type="scientific">Nocardioides zeae</name>
    <dbReference type="NCBI Taxonomy" id="1457234"/>
    <lineage>
        <taxon>Bacteria</taxon>
        <taxon>Bacillati</taxon>
        <taxon>Actinomycetota</taxon>
        <taxon>Actinomycetes</taxon>
        <taxon>Propionibacteriales</taxon>
        <taxon>Nocardioidaceae</taxon>
        <taxon>Nocardioides</taxon>
    </lineage>
</organism>
<evidence type="ECO:0000313" key="2">
    <source>
        <dbReference type="Proteomes" id="UP001239215"/>
    </source>
</evidence>
<dbReference type="AlphaFoldDB" id="A0AAJ1X264"/>
<accession>A0AAJ1X264</accession>
<proteinExistence type="predicted"/>
<dbReference type="EMBL" id="JAUTAN010000001">
    <property type="protein sequence ID" value="MDQ1103252.1"/>
    <property type="molecule type" value="Genomic_DNA"/>
</dbReference>
<dbReference type="RefSeq" id="WP_307198682.1">
    <property type="nucleotide sequence ID" value="NZ_JAUTAN010000001.1"/>
</dbReference>
<comment type="caution">
    <text evidence="1">The sequence shown here is derived from an EMBL/GenBank/DDBJ whole genome shotgun (WGS) entry which is preliminary data.</text>
</comment>
<reference evidence="1" key="1">
    <citation type="submission" date="2023-07" db="EMBL/GenBank/DDBJ databases">
        <title>Functional and genomic diversity of the sorghum phyllosphere microbiome.</title>
        <authorList>
            <person name="Shade A."/>
        </authorList>
    </citation>
    <scope>NUCLEOTIDE SEQUENCE</scope>
    <source>
        <strain evidence="1">SORGH_AS_1067</strain>
    </source>
</reference>
<dbReference type="InterPro" id="IPR047681">
    <property type="entry name" value="PPA1309-like"/>
</dbReference>
<dbReference type="NCBIfam" id="NF040618">
    <property type="entry name" value="PPA1309_fam"/>
    <property type="match status" value="1"/>
</dbReference>